<gene>
    <name evidence="2" type="ORF">D1639_03880</name>
</gene>
<dbReference type="Gene3D" id="1.20.120.450">
    <property type="entry name" value="dinb family like domain"/>
    <property type="match status" value="1"/>
</dbReference>
<dbReference type="NCBIfam" id="TIGR03084">
    <property type="entry name" value="TIGR03084 family metal-binding protein"/>
    <property type="match status" value="1"/>
</dbReference>
<name>A0A7C9NAH3_9BACT</name>
<evidence type="ECO:0000313" key="2">
    <source>
        <dbReference type="EMBL" id="NBI34183.1"/>
    </source>
</evidence>
<proteinExistence type="predicted"/>
<accession>A0A7C9NAH3</accession>
<comment type="caution">
    <text evidence="2">The sequence shown here is derived from an EMBL/GenBank/DDBJ whole genome shotgun (WGS) entry which is preliminary data.</text>
</comment>
<reference evidence="2" key="1">
    <citation type="submission" date="2018-08" db="EMBL/GenBank/DDBJ databases">
        <title>Murine metabolic-syndrome-specific gut microbial biobank.</title>
        <authorList>
            <person name="Liu C."/>
        </authorList>
    </citation>
    <scope>NUCLEOTIDE SEQUENCE [LARGE SCALE GENOMIC DNA]</scope>
    <source>
        <strain evidence="2">Z82</strain>
    </source>
</reference>
<organism evidence="2">
    <name type="scientific">Muribaculaceae bacterium Z82</name>
    <dbReference type="NCBI Taxonomy" id="2304548"/>
    <lineage>
        <taxon>Bacteria</taxon>
        <taxon>Pseudomonadati</taxon>
        <taxon>Bacteroidota</taxon>
        <taxon>Bacteroidia</taxon>
        <taxon>Bacteroidales</taxon>
        <taxon>Muribaculaceae</taxon>
    </lineage>
</organism>
<dbReference type="AlphaFoldDB" id="A0A7C9NAH3"/>
<dbReference type="Pfam" id="PF11716">
    <property type="entry name" value="MDMPI_N"/>
    <property type="match status" value="1"/>
</dbReference>
<dbReference type="InterPro" id="IPR017518">
    <property type="entry name" value="CHP03084"/>
</dbReference>
<dbReference type="EMBL" id="QWKH01000017">
    <property type="protein sequence ID" value="NBI34183.1"/>
    <property type="molecule type" value="Genomic_DNA"/>
</dbReference>
<evidence type="ECO:0000259" key="1">
    <source>
        <dbReference type="Pfam" id="PF11716"/>
    </source>
</evidence>
<feature type="domain" description="Mycothiol-dependent maleylpyruvate isomerase metal-binding" evidence="1">
    <location>
        <begin position="13"/>
        <end position="147"/>
    </location>
</feature>
<sequence length="265" mass="29925">MAEIFSPVDDLIAEASTIDALVQDFTEEDWNRQAAYCDTWTLKDVITHIAFFDYCAAELLCGRGESVNAVADAASEQDEHYHVLAYQDKTGAEILNWWREQRTIMCDKFMELGPKGRVPWAAGIPPMSVRSLASARLMELWAHSVDIYDALGIDPVVKERITSTLFLSWQGRPNMYNVNGLEFDPEVPMYLELTLPSGEVWAKGEPNDANYIKGTAKDWALVAIRRRNWMDTDLEVVGDEARRYASIVQTYAGPADPAPEAKRQR</sequence>
<dbReference type="SUPFAM" id="SSF109854">
    <property type="entry name" value="DinB/YfiT-like putative metalloenzymes"/>
    <property type="match status" value="1"/>
</dbReference>
<dbReference type="NCBIfam" id="TIGR03083">
    <property type="entry name" value="maleylpyruvate isomerase family mycothiol-dependent enzyme"/>
    <property type="match status" value="1"/>
</dbReference>
<protein>
    <submittedName>
        <fullName evidence="2">TIGR03084 family protein</fullName>
    </submittedName>
</protein>
<dbReference type="GO" id="GO:0046872">
    <property type="term" value="F:metal ion binding"/>
    <property type="evidence" value="ECO:0007669"/>
    <property type="project" value="InterPro"/>
</dbReference>
<dbReference type="InterPro" id="IPR017517">
    <property type="entry name" value="Maleyloyr_isom"/>
</dbReference>
<dbReference type="InterPro" id="IPR034660">
    <property type="entry name" value="DinB/YfiT-like"/>
</dbReference>
<dbReference type="InterPro" id="IPR024344">
    <property type="entry name" value="MDMPI_metal-binding"/>
</dbReference>